<evidence type="ECO:0000259" key="1">
    <source>
        <dbReference type="Pfam" id="PF04015"/>
    </source>
</evidence>
<dbReference type="Pfam" id="PF04015">
    <property type="entry name" value="DUF362"/>
    <property type="match status" value="1"/>
</dbReference>
<name>A0A1Z5HTF2_9FIRM</name>
<organism evidence="2 3">
    <name type="scientific">Calderihabitans maritimus</name>
    <dbReference type="NCBI Taxonomy" id="1246530"/>
    <lineage>
        <taxon>Bacteria</taxon>
        <taxon>Bacillati</taxon>
        <taxon>Bacillota</taxon>
        <taxon>Clostridia</taxon>
        <taxon>Neomoorellales</taxon>
        <taxon>Calderihabitantaceae</taxon>
        <taxon>Calderihabitans</taxon>
    </lineage>
</organism>
<accession>A0A1Z5HTF2</accession>
<evidence type="ECO:0000313" key="3">
    <source>
        <dbReference type="Proteomes" id="UP000197032"/>
    </source>
</evidence>
<dbReference type="AlphaFoldDB" id="A0A1Z5HTF2"/>
<comment type="caution">
    <text evidence="2">The sequence shown here is derived from an EMBL/GenBank/DDBJ whole genome shotgun (WGS) entry which is preliminary data.</text>
</comment>
<dbReference type="Proteomes" id="UP000197032">
    <property type="component" value="Unassembled WGS sequence"/>
</dbReference>
<gene>
    <name evidence="2" type="ORF">KKC1_17780</name>
</gene>
<evidence type="ECO:0000313" key="2">
    <source>
        <dbReference type="EMBL" id="GAW92627.1"/>
    </source>
</evidence>
<protein>
    <recommendedName>
        <fullName evidence="1">DUF362 domain-containing protein</fullName>
    </recommendedName>
</protein>
<dbReference type="RefSeq" id="WP_088553932.1">
    <property type="nucleotide sequence ID" value="NZ_BDGJ01000087.1"/>
</dbReference>
<dbReference type="EMBL" id="BDGJ01000087">
    <property type="protein sequence ID" value="GAW92627.1"/>
    <property type="molecule type" value="Genomic_DNA"/>
</dbReference>
<proteinExistence type="predicted"/>
<sequence>MTVGLVRYDGQEATLRRLVDLCGGLRNLTGCKVLLKPNVVIGGRRSQPPHGLVTTTRVVEQMINLVRDLGSKEVIIAEGGAVQEDLSLNTPRAYKWSGIADLAERMQIPLVDLNDGPFVTYTYEGVKIEIARPILEADYVINLPVLKTHQLTKISLGIKNLKGVLSPKSKKDFHRHGLEKFIGWLPTKVRVDFTVIDGTYALQKGPVGNDVHSMNVLVAGKDLLALDAVGASLLGINPNDVEHLQVYAGLTGRTLDLASVQVKGERIEELRKPLEWQSKWPQELLDLYKISGVHMETPGNSNCSGCGMGIFVALNRFFRENAGATFDGVEICAGREPVASPQAKKVFCLGKCACETNADHPNAIKIRGCPPSVERIYLRLKEELVERN</sequence>
<keyword evidence="3" id="KW-1185">Reference proteome</keyword>
<dbReference type="InterPro" id="IPR007160">
    <property type="entry name" value="DUF362"/>
</dbReference>
<feature type="domain" description="DUF362" evidence="1">
    <location>
        <begin position="33"/>
        <end position="231"/>
    </location>
</feature>
<dbReference type="OrthoDB" id="9785671at2"/>
<reference evidence="3" key="1">
    <citation type="journal article" date="2017" name="Appl. Environ. Microbiol.">
        <title>Genomic analysis of Calderihabitans maritimus KKC1, a thermophilic hydrogenogenic carboxydotrophic bacterium isolated from marine sediment.</title>
        <authorList>
            <person name="Omae K."/>
            <person name="Yoneda Y."/>
            <person name="Fukuyama Y."/>
            <person name="Yoshida T."/>
            <person name="Sako Y."/>
        </authorList>
    </citation>
    <scope>NUCLEOTIDE SEQUENCE [LARGE SCALE GENOMIC DNA]</scope>
    <source>
        <strain evidence="3">KKC1</strain>
    </source>
</reference>